<feature type="compositionally biased region" description="Basic and acidic residues" evidence="1">
    <location>
        <begin position="1"/>
        <end position="12"/>
    </location>
</feature>
<evidence type="ECO:0000313" key="3">
    <source>
        <dbReference type="Proteomes" id="UP000472839"/>
    </source>
</evidence>
<gene>
    <name evidence="2" type="ORF">GBG19_00940</name>
</gene>
<protein>
    <submittedName>
        <fullName evidence="2">Uncharacterized protein</fullName>
    </submittedName>
</protein>
<evidence type="ECO:0000313" key="2">
    <source>
        <dbReference type="EMBL" id="KAB7891435.1"/>
    </source>
</evidence>
<organism evidence="2 3">
    <name type="scientific">Poseidonibacter ostreae</name>
    <dbReference type="NCBI Taxonomy" id="2654171"/>
    <lineage>
        <taxon>Bacteria</taxon>
        <taxon>Pseudomonadati</taxon>
        <taxon>Campylobacterota</taxon>
        <taxon>Epsilonproteobacteria</taxon>
        <taxon>Campylobacterales</taxon>
        <taxon>Arcobacteraceae</taxon>
        <taxon>Poseidonibacter</taxon>
    </lineage>
</organism>
<sequence length="230" mass="25949">MLDSFKDNHFDNELEDNETSSFGYSKKQQLGKAKKKKEGTFGKSSNGSFGKKPSKGSFGKKPSSFNKKESKGTFGKKPSIFKSKESKGTFGKKPSKGTFGKVPSKNAFKKRSTPKVKKSDVIDEKYLKWLSKKSCVITRQKSERGVGAYNLHIHHIYSRNKGRNDYLAVPLMGYVHSWGNGAYHSNTKADYIKKHNLMIDDIIEYFLECAKAFLAEYIAEGNTIVKKDED</sequence>
<reference evidence="2 3" key="1">
    <citation type="submission" date="2019-10" db="EMBL/GenBank/DDBJ databases">
        <title>Poseidonibacter ostreae sp. nov., isolated from the gut of the Ostrea denselamellosa.</title>
        <authorList>
            <person name="Choi A."/>
        </authorList>
    </citation>
    <scope>NUCLEOTIDE SEQUENCE [LARGE SCALE GENOMIC DNA]</scope>
    <source>
        <strain evidence="2 3">SJOD-M-33</strain>
    </source>
</reference>
<dbReference type="EMBL" id="WFKK01000001">
    <property type="protein sequence ID" value="KAB7891435.1"/>
    <property type="molecule type" value="Genomic_DNA"/>
</dbReference>
<name>A0A6L4WX51_9BACT</name>
<dbReference type="Proteomes" id="UP000472839">
    <property type="component" value="Unassembled WGS sequence"/>
</dbReference>
<evidence type="ECO:0000256" key="1">
    <source>
        <dbReference type="SAM" id="MobiDB-lite"/>
    </source>
</evidence>
<dbReference type="AlphaFoldDB" id="A0A6L4WX51"/>
<feature type="region of interest" description="Disordered" evidence="1">
    <location>
        <begin position="1"/>
        <end position="114"/>
    </location>
</feature>
<accession>A0A6L4WX51</accession>
<proteinExistence type="predicted"/>
<dbReference type="RefSeq" id="WP_152279538.1">
    <property type="nucleotide sequence ID" value="NZ_WFKK01000001.1"/>
</dbReference>
<comment type="caution">
    <text evidence="2">The sequence shown here is derived from an EMBL/GenBank/DDBJ whole genome shotgun (WGS) entry which is preliminary data.</text>
</comment>
<feature type="compositionally biased region" description="Low complexity" evidence="1">
    <location>
        <begin position="41"/>
        <end position="65"/>
    </location>
</feature>